<evidence type="ECO:0000313" key="2">
    <source>
        <dbReference type="EMBL" id="CAB3995935.1"/>
    </source>
</evidence>
<evidence type="ECO:0000313" key="3">
    <source>
        <dbReference type="Proteomes" id="UP001152795"/>
    </source>
</evidence>
<organism evidence="2 3">
    <name type="scientific">Paramuricea clavata</name>
    <name type="common">Red gorgonian</name>
    <name type="synonym">Violescent sea-whip</name>
    <dbReference type="NCBI Taxonomy" id="317549"/>
    <lineage>
        <taxon>Eukaryota</taxon>
        <taxon>Metazoa</taxon>
        <taxon>Cnidaria</taxon>
        <taxon>Anthozoa</taxon>
        <taxon>Octocorallia</taxon>
        <taxon>Malacalcyonacea</taxon>
        <taxon>Plexauridae</taxon>
        <taxon>Paramuricea</taxon>
    </lineage>
</organism>
<evidence type="ECO:0000256" key="1">
    <source>
        <dbReference type="SAM" id="MobiDB-lite"/>
    </source>
</evidence>
<sequence>MSEAKLEPQVVDSKEAPKKITKVKDPKKVEGGRELAKISKAAKEAKACKRLEEEQALRNAEDSVFDHSSLGVTLGVVGLAVAAVPVHYARKSLVVEERELEHHPVVIVDQPSTTVDKPTPKKNRSNLSTSD</sequence>
<name>A0A7D9HX60_PARCT</name>
<dbReference type="AlphaFoldDB" id="A0A7D9HX60"/>
<dbReference type="Proteomes" id="UP001152795">
    <property type="component" value="Unassembled WGS sequence"/>
</dbReference>
<comment type="caution">
    <text evidence="2">The sequence shown here is derived from an EMBL/GenBank/DDBJ whole genome shotgun (WGS) entry which is preliminary data.</text>
</comment>
<reference evidence="2" key="1">
    <citation type="submission" date="2020-04" db="EMBL/GenBank/DDBJ databases">
        <authorList>
            <person name="Alioto T."/>
            <person name="Alioto T."/>
            <person name="Gomez Garrido J."/>
        </authorList>
    </citation>
    <scope>NUCLEOTIDE SEQUENCE</scope>
    <source>
        <strain evidence="2">A484AB</strain>
    </source>
</reference>
<feature type="region of interest" description="Disordered" evidence="1">
    <location>
        <begin position="105"/>
        <end position="131"/>
    </location>
</feature>
<protein>
    <submittedName>
        <fullName evidence="2">Uncharacterized protein</fullName>
    </submittedName>
</protein>
<keyword evidence="3" id="KW-1185">Reference proteome</keyword>
<feature type="region of interest" description="Disordered" evidence="1">
    <location>
        <begin position="1"/>
        <end position="27"/>
    </location>
</feature>
<gene>
    <name evidence="2" type="ORF">PACLA_8A075426</name>
</gene>
<accession>A0A7D9HX60</accession>
<dbReference type="EMBL" id="CACRXK020002763">
    <property type="protein sequence ID" value="CAB3995935.1"/>
    <property type="molecule type" value="Genomic_DNA"/>
</dbReference>
<proteinExistence type="predicted"/>